<feature type="transmembrane region" description="Helical" evidence="1">
    <location>
        <begin position="79"/>
        <end position="96"/>
    </location>
</feature>
<feature type="transmembrane region" description="Helical" evidence="1">
    <location>
        <begin position="33"/>
        <end position="50"/>
    </location>
</feature>
<evidence type="ECO:0000313" key="2">
    <source>
        <dbReference type="EMBL" id="PPQ88719.1"/>
    </source>
</evidence>
<dbReference type="OrthoDB" id="3225366at2759"/>
<sequence>MLISGSLAILAAILLIVFKNNQGGSLALEILGYAALFLNISACTSGFILIDRLGNMSWDASQDEALLLVGKAITTQQNLLRLYGVGTLWFWVMWHYPQRAP</sequence>
<reference evidence="2 3" key="1">
    <citation type="journal article" date="2018" name="Evol. Lett.">
        <title>Horizontal gene cluster transfer increased hallucinogenic mushroom diversity.</title>
        <authorList>
            <person name="Reynolds H.T."/>
            <person name="Vijayakumar V."/>
            <person name="Gluck-Thaler E."/>
            <person name="Korotkin H.B."/>
            <person name="Matheny P.B."/>
            <person name="Slot J.C."/>
        </authorList>
    </citation>
    <scope>NUCLEOTIDE SEQUENCE [LARGE SCALE GENOMIC DNA]</scope>
    <source>
        <strain evidence="2 3">2631</strain>
    </source>
</reference>
<dbReference type="EMBL" id="NHYD01002045">
    <property type="protein sequence ID" value="PPQ88719.1"/>
    <property type="molecule type" value="Genomic_DNA"/>
</dbReference>
<accession>A0A409XD37</accession>
<comment type="caution">
    <text evidence="2">The sequence shown here is derived from an EMBL/GenBank/DDBJ whole genome shotgun (WGS) entry which is preliminary data.</text>
</comment>
<protein>
    <submittedName>
        <fullName evidence="2">Uncharacterized protein</fullName>
    </submittedName>
</protein>
<dbReference type="AlphaFoldDB" id="A0A409XD37"/>
<dbReference type="Proteomes" id="UP000283269">
    <property type="component" value="Unassembled WGS sequence"/>
</dbReference>
<evidence type="ECO:0000313" key="3">
    <source>
        <dbReference type="Proteomes" id="UP000283269"/>
    </source>
</evidence>
<keyword evidence="1" id="KW-0472">Membrane</keyword>
<gene>
    <name evidence="2" type="ORF">CVT25_009483</name>
</gene>
<proteinExistence type="predicted"/>
<dbReference type="InParanoid" id="A0A409XD37"/>
<evidence type="ECO:0000256" key="1">
    <source>
        <dbReference type="SAM" id="Phobius"/>
    </source>
</evidence>
<keyword evidence="1" id="KW-1133">Transmembrane helix</keyword>
<keyword evidence="3" id="KW-1185">Reference proteome</keyword>
<keyword evidence="1" id="KW-0812">Transmembrane</keyword>
<name>A0A409XD37_PSICY</name>
<organism evidence="2 3">
    <name type="scientific">Psilocybe cyanescens</name>
    <dbReference type="NCBI Taxonomy" id="93625"/>
    <lineage>
        <taxon>Eukaryota</taxon>
        <taxon>Fungi</taxon>
        <taxon>Dikarya</taxon>
        <taxon>Basidiomycota</taxon>
        <taxon>Agaricomycotina</taxon>
        <taxon>Agaricomycetes</taxon>
        <taxon>Agaricomycetidae</taxon>
        <taxon>Agaricales</taxon>
        <taxon>Agaricineae</taxon>
        <taxon>Strophariaceae</taxon>
        <taxon>Psilocybe</taxon>
    </lineage>
</organism>